<evidence type="ECO:0000256" key="1">
    <source>
        <dbReference type="SAM" id="MobiDB-lite"/>
    </source>
</evidence>
<feature type="region of interest" description="Disordered" evidence="1">
    <location>
        <begin position="76"/>
        <end position="99"/>
    </location>
</feature>
<evidence type="ECO:0000313" key="2">
    <source>
        <dbReference type="EMBL" id="KAK9863548.1"/>
    </source>
</evidence>
<dbReference type="Proteomes" id="UP001485043">
    <property type="component" value="Unassembled WGS sequence"/>
</dbReference>
<organism evidence="2 3">
    <name type="scientific">Apatococcus fuscideae</name>
    <dbReference type="NCBI Taxonomy" id="2026836"/>
    <lineage>
        <taxon>Eukaryota</taxon>
        <taxon>Viridiplantae</taxon>
        <taxon>Chlorophyta</taxon>
        <taxon>core chlorophytes</taxon>
        <taxon>Trebouxiophyceae</taxon>
        <taxon>Chlorellales</taxon>
        <taxon>Chlorellaceae</taxon>
        <taxon>Apatococcus</taxon>
    </lineage>
</organism>
<protein>
    <submittedName>
        <fullName evidence="2">Uncharacterized protein</fullName>
    </submittedName>
</protein>
<evidence type="ECO:0000313" key="3">
    <source>
        <dbReference type="Proteomes" id="UP001485043"/>
    </source>
</evidence>
<name>A0AAW1T488_9CHLO</name>
<dbReference type="AlphaFoldDB" id="A0AAW1T488"/>
<accession>A0AAW1T488</accession>
<reference evidence="2 3" key="1">
    <citation type="journal article" date="2024" name="Nat. Commun.">
        <title>Phylogenomics reveals the evolutionary origins of lichenization in chlorophyte algae.</title>
        <authorList>
            <person name="Puginier C."/>
            <person name="Libourel C."/>
            <person name="Otte J."/>
            <person name="Skaloud P."/>
            <person name="Haon M."/>
            <person name="Grisel S."/>
            <person name="Petersen M."/>
            <person name="Berrin J.G."/>
            <person name="Delaux P.M."/>
            <person name="Dal Grande F."/>
            <person name="Keller J."/>
        </authorList>
    </citation>
    <scope>NUCLEOTIDE SEQUENCE [LARGE SCALE GENOMIC DNA]</scope>
    <source>
        <strain evidence="2 3">SAG 2523</strain>
    </source>
</reference>
<gene>
    <name evidence="2" type="ORF">WJX84_011516</name>
</gene>
<keyword evidence="3" id="KW-1185">Reference proteome</keyword>
<comment type="caution">
    <text evidence="2">The sequence shown here is derived from an EMBL/GenBank/DDBJ whole genome shotgun (WGS) entry which is preliminary data.</text>
</comment>
<dbReference type="EMBL" id="JALJOV010000458">
    <property type="protein sequence ID" value="KAK9863548.1"/>
    <property type="molecule type" value="Genomic_DNA"/>
</dbReference>
<proteinExistence type="predicted"/>
<sequence>MSLRDRKDQASLYSQTASNSFIKAPFWKGDTTTSLEKIERYFLQLGYVDLDVMVLYLQAIIGTAASEALDAIPDFHPSPCQNHSQGRHQAYLKRQSSQK</sequence>